<evidence type="ECO:0000256" key="10">
    <source>
        <dbReference type="PIRNR" id="PIRNR006268"/>
    </source>
</evidence>
<keyword evidence="12" id="KW-0997">Cell inner membrane</keyword>
<keyword evidence="5 10" id="KW-0479">Metal-binding</keyword>
<dbReference type="EMBL" id="AP023368">
    <property type="protein sequence ID" value="BCJ97294.1"/>
    <property type="molecule type" value="Genomic_DNA"/>
</dbReference>
<dbReference type="GO" id="GO:0046872">
    <property type="term" value="F:metal ion binding"/>
    <property type="evidence" value="ECO:0007669"/>
    <property type="project" value="UniProtKB-UniRule"/>
</dbReference>
<dbReference type="InterPro" id="IPR003374">
    <property type="entry name" value="ApbE-like_sf"/>
</dbReference>
<dbReference type="PROSITE" id="PS51257">
    <property type="entry name" value="PROKAR_LIPOPROTEIN"/>
    <property type="match status" value="1"/>
</dbReference>
<dbReference type="PANTHER" id="PTHR30040:SF2">
    <property type="entry name" value="FAD:PROTEIN FMN TRANSFERASE"/>
    <property type="match status" value="1"/>
</dbReference>
<reference evidence="13 14" key="1">
    <citation type="submission" date="2020-08" db="EMBL/GenBank/DDBJ databases">
        <title>Draft genome sequencing of an Anaerocolumna strain isolated from anoxic soil subjected to BSD treatment.</title>
        <authorList>
            <person name="Uek A."/>
            <person name="Tonouchi A."/>
        </authorList>
    </citation>
    <scope>NUCLEOTIDE SEQUENCE [LARGE SCALE GENOMIC DNA]</scope>
    <source>
        <strain evidence="13 14">CTTW</strain>
    </source>
</reference>
<evidence type="ECO:0000256" key="11">
    <source>
        <dbReference type="PIRSR" id="PIRSR006268-2"/>
    </source>
</evidence>
<evidence type="ECO:0000256" key="1">
    <source>
        <dbReference type="ARBA" id="ARBA00011955"/>
    </source>
</evidence>
<keyword evidence="12" id="KW-0449">Lipoprotein</keyword>
<name>A0A7I8DIU9_9FIRM</name>
<dbReference type="SUPFAM" id="SSF143631">
    <property type="entry name" value="ApbE-like"/>
    <property type="match status" value="1"/>
</dbReference>
<dbReference type="Proteomes" id="UP000515703">
    <property type="component" value="Chromosome"/>
</dbReference>
<keyword evidence="3 10" id="KW-0285">Flavoprotein</keyword>
<evidence type="ECO:0000256" key="2">
    <source>
        <dbReference type="ARBA" id="ARBA00016337"/>
    </source>
</evidence>
<keyword evidence="12" id="KW-1003">Cell membrane</keyword>
<reference evidence="13 14" key="2">
    <citation type="submission" date="2020-08" db="EMBL/GenBank/DDBJ databases">
        <authorList>
            <person name="Ueki A."/>
            <person name="Tonouchi A."/>
        </authorList>
    </citation>
    <scope>NUCLEOTIDE SEQUENCE [LARGE SCALE GENOMIC DNA]</scope>
    <source>
        <strain evidence="13 14">CTTW</strain>
    </source>
</reference>
<dbReference type="KEGG" id="acht:bsdcttw_03350"/>
<dbReference type="EC" id="2.7.1.180" evidence="1 10"/>
<keyword evidence="6 10" id="KW-0274">FAD</keyword>
<evidence type="ECO:0000256" key="8">
    <source>
        <dbReference type="ARBA" id="ARBA00031306"/>
    </source>
</evidence>
<evidence type="ECO:0000313" key="13">
    <source>
        <dbReference type="EMBL" id="BCJ97294.1"/>
    </source>
</evidence>
<comment type="similarity">
    <text evidence="10 12">Belongs to the ApbE family.</text>
</comment>
<evidence type="ECO:0000256" key="12">
    <source>
        <dbReference type="RuleBase" id="RU363002"/>
    </source>
</evidence>
<dbReference type="Pfam" id="PF02424">
    <property type="entry name" value="ApbE"/>
    <property type="match status" value="1"/>
</dbReference>
<sequence>MGKRILCLALIFINVISLTSCAFSKPKRYEAEFLVLFDTVTKIVGYADSKKEFDKNAQMIYDELKIYHELYDIYNNYDGINNIKTINDNAGVKPVKVDKKLLDMLVYAKNAYTETDGKLNIALGAVLQVWHKYREEGINDPEKAKLPPMELLQEKNKHTNIDNLIIDEKNSTVFLKDPEMSLDVGGVGKGYATEQVCQYAEAHGFANGMVSVGGNVRVIGSRDGKGEPWHVGIQNPDLNSEKTNLLILNLTEASLVSSGDYERYYMVDGKKYHHIIDPVTLMPSTYFTAVTIVCKDSGMADAFTKAIYNMPYEDGLKFVAAHPQIQALWVFKNGDIKYSPGFAKYIREQ</sequence>
<feature type="signal peptide" evidence="12">
    <location>
        <begin position="1"/>
        <end position="22"/>
    </location>
</feature>
<dbReference type="Gene3D" id="3.10.520.10">
    <property type="entry name" value="ApbE-like domains"/>
    <property type="match status" value="1"/>
</dbReference>
<keyword evidence="14" id="KW-1185">Reference proteome</keyword>
<dbReference type="GO" id="GO:0016740">
    <property type="term" value="F:transferase activity"/>
    <property type="evidence" value="ECO:0007669"/>
    <property type="project" value="UniProtKB-UniRule"/>
</dbReference>
<feature type="chain" id="PRO_5039756312" description="FAD:protein FMN transferase" evidence="12">
    <location>
        <begin position="23"/>
        <end position="349"/>
    </location>
</feature>
<dbReference type="PIRSF" id="PIRSF006268">
    <property type="entry name" value="ApbE"/>
    <property type="match status" value="1"/>
</dbReference>
<comment type="cofactor">
    <cofactor evidence="11">
        <name>Mg(2+)</name>
        <dbReference type="ChEBI" id="CHEBI:18420"/>
    </cofactor>
    <cofactor evidence="11">
        <name>Mn(2+)</name>
        <dbReference type="ChEBI" id="CHEBI:29035"/>
    </cofactor>
    <text evidence="11">Magnesium. Can also use manganese.</text>
</comment>
<keyword evidence="12" id="KW-0732">Signal</keyword>
<evidence type="ECO:0000256" key="7">
    <source>
        <dbReference type="ARBA" id="ARBA00022842"/>
    </source>
</evidence>
<comment type="function">
    <text evidence="12">Flavin transferase that catalyzes the transfer of the FMN moiety of FAD and its covalent binding to the hydroxyl group of a threonine residue in a target flavoprotein.</text>
</comment>
<evidence type="ECO:0000256" key="4">
    <source>
        <dbReference type="ARBA" id="ARBA00022679"/>
    </source>
</evidence>
<comment type="catalytic activity">
    <reaction evidence="9 10 12">
        <text>L-threonyl-[protein] + FAD = FMN-L-threonyl-[protein] + AMP + H(+)</text>
        <dbReference type="Rhea" id="RHEA:36847"/>
        <dbReference type="Rhea" id="RHEA-COMP:11060"/>
        <dbReference type="Rhea" id="RHEA-COMP:11061"/>
        <dbReference type="ChEBI" id="CHEBI:15378"/>
        <dbReference type="ChEBI" id="CHEBI:30013"/>
        <dbReference type="ChEBI" id="CHEBI:57692"/>
        <dbReference type="ChEBI" id="CHEBI:74257"/>
        <dbReference type="ChEBI" id="CHEBI:456215"/>
        <dbReference type="EC" id="2.7.1.180"/>
    </reaction>
</comment>
<dbReference type="PANTHER" id="PTHR30040">
    <property type="entry name" value="THIAMINE BIOSYNTHESIS LIPOPROTEIN APBE"/>
    <property type="match status" value="1"/>
</dbReference>
<protein>
    <recommendedName>
        <fullName evidence="2 10">FAD:protein FMN transferase</fullName>
        <ecNumber evidence="1 10">2.7.1.180</ecNumber>
    </recommendedName>
    <alternativeName>
        <fullName evidence="8 10">Flavin transferase</fullName>
    </alternativeName>
</protein>
<dbReference type="RefSeq" id="WP_225903764.1">
    <property type="nucleotide sequence ID" value="NZ_AP023368.1"/>
</dbReference>
<dbReference type="GO" id="GO:0005886">
    <property type="term" value="C:plasma membrane"/>
    <property type="evidence" value="ECO:0007669"/>
    <property type="project" value="UniProtKB-SubCell"/>
</dbReference>
<feature type="binding site" evidence="11">
    <location>
        <position position="301"/>
    </location>
    <ligand>
        <name>Mg(2+)</name>
        <dbReference type="ChEBI" id="CHEBI:18420"/>
    </ligand>
</feature>
<evidence type="ECO:0000313" key="14">
    <source>
        <dbReference type="Proteomes" id="UP000515703"/>
    </source>
</evidence>
<feature type="binding site" evidence="11">
    <location>
        <position position="186"/>
    </location>
    <ligand>
        <name>Mg(2+)</name>
        <dbReference type="ChEBI" id="CHEBI:18420"/>
    </ligand>
</feature>
<accession>A0A7I8DIU9</accession>
<gene>
    <name evidence="13" type="ORF">bsdcttw_03350</name>
</gene>
<keyword evidence="12" id="KW-0472">Membrane</keyword>
<evidence type="ECO:0000256" key="3">
    <source>
        <dbReference type="ARBA" id="ARBA00022630"/>
    </source>
</evidence>
<proteinExistence type="inferred from homology"/>
<keyword evidence="7 10" id="KW-0460">Magnesium</keyword>
<organism evidence="13 14">
    <name type="scientific">Anaerocolumna chitinilytica</name>
    <dbReference type="NCBI Taxonomy" id="1727145"/>
    <lineage>
        <taxon>Bacteria</taxon>
        <taxon>Bacillati</taxon>
        <taxon>Bacillota</taxon>
        <taxon>Clostridia</taxon>
        <taxon>Lachnospirales</taxon>
        <taxon>Lachnospiraceae</taxon>
        <taxon>Anaerocolumna</taxon>
    </lineage>
</organism>
<comment type="subcellular location">
    <subcellularLocation>
        <location evidence="12">Cell inner membrane</location>
        <topology evidence="12">Lipid-anchor</topology>
        <orientation evidence="12">Periplasmic side</orientation>
    </subcellularLocation>
</comment>
<keyword evidence="4 10" id="KW-0808">Transferase</keyword>
<dbReference type="AlphaFoldDB" id="A0A7I8DIU9"/>
<evidence type="ECO:0000256" key="9">
    <source>
        <dbReference type="ARBA" id="ARBA00048540"/>
    </source>
</evidence>
<evidence type="ECO:0000256" key="5">
    <source>
        <dbReference type="ARBA" id="ARBA00022723"/>
    </source>
</evidence>
<dbReference type="InterPro" id="IPR024932">
    <property type="entry name" value="ApbE"/>
</dbReference>
<evidence type="ECO:0000256" key="6">
    <source>
        <dbReference type="ARBA" id="ARBA00022827"/>
    </source>
</evidence>